<keyword evidence="2" id="KW-1185">Reference proteome</keyword>
<protein>
    <submittedName>
        <fullName evidence="1">Uncharacterized protein</fullName>
    </submittedName>
</protein>
<evidence type="ECO:0000313" key="2">
    <source>
        <dbReference type="Proteomes" id="UP001163823"/>
    </source>
</evidence>
<comment type="caution">
    <text evidence="1">The sequence shown here is derived from an EMBL/GenBank/DDBJ whole genome shotgun (WGS) entry which is preliminary data.</text>
</comment>
<organism evidence="1 2">
    <name type="scientific">Quillaja saponaria</name>
    <name type="common">Soap bark tree</name>
    <dbReference type="NCBI Taxonomy" id="32244"/>
    <lineage>
        <taxon>Eukaryota</taxon>
        <taxon>Viridiplantae</taxon>
        <taxon>Streptophyta</taxon>
        <taxon>Embryophyta</taxon>
        <taxon>Tracheophyta</taxon>
        <taxon>Spermatophyta</taxon>
        <taxon>Magnoliopsida</taxon>
        <taxon>eudicotyledons</taxon>
        <taxon>Gunneridae</taxon>
        <taxon>Pentapetalae</taxon>
        <taxon>rosids</taxon>
        <taxon>fabids</taxon>
        <taxon>Fabales</taxon>
        <taxon>Quillajaceae</taxon>
        <taxon>Quillaja</taxon>
    </lineage>
</organism>
<evidence type="ECO:0000313" key="1">
    <source>
        <dbReference type="EMBL" id="KAJ7941817.1"/>
    </source>
</evidence>
<proteinExistence type="predicted"/>
<dbReference type="Proteomes" id="UP001163823">
    <property type="component" value="Unassembled WGS sequence"/>
</dbReference>
<dbReference type="EMBL" id="JARAOO010000186">
    <property type="protein sequence ID" value="KAJ7941817.1"/>
    <property type="molecule type" value="Genomic_DNA"/>
</dbReference>
<reference evidence="1" key="1">
    <citation type="journal article" date="2023" name="Science">
        <title>Elucidation of the pathway for biosynthesis of saponin adjuvants from the soapbark tree.</title>
        <authorList>
            <person name="Reed J."/>
            <person name="Orme A."/>
            <person name="El-Demerdash A."/>
            <person name="Owen C."/>
            <person name="Martin L.B.B."/>
            <person name="Misra R.C."/>
            <person name="Kikuchi S."/>
            <person name="Rejzek M."/>
            <person name="Martin A.C."/>
            <person name="Harkess A."/>
            <person name="Leebens-Mack J."/>
            <person name="Louveau T."/>
            <person name="Stephenson M.J."/>
            <person name="Osbourn A."/>
        </authorList>
    </citation>
    <scope>NUCLEOTIDE SEQUENCE</scope>
    <source>
        <strain evidence="1">S10</strain>
    </source>
</reference>
<accession>A0AAD7P4J6</accession>
<sequence>MPYSQEKLERPSTKGYLYPKPTQLRVEGEEGLLPGGPEPSVRYHSGRARILTLCQDLRAKGQSQVDSFLWGVGLPKGNGGVQRFPRARRRLALECKGRRELDCKTHPSSRDESRP</sequence>
<dbReference type="AlphaFoldDB" id="A0AAD7P4J6"/>
<name>A0AAD7P4J6_QUISA</name>
<gene>
    <name evidence="1" type="ORF">O6P43_035140</name>
</gene>
<dbReference type="KEGG" id="qsa:O6P43_035140"/>